<gene>
    <name evidence="3" type="ORF">FRACYDRAFT_241034</name>
</gene>
<keyword evidence="2" id="KW-0812">Transmembrane</keyword>
<evidence type="ECO:0008006" key="5">
    <source>
        <dbReference type="Google" id="ProtNLM"/>
    </source>
</evidence>
<dbReference type="OrthoDB" id="2142040at2759"/>
<dbReference type="PANTHER" id="PTHR34706">
    <property type="entry name" value="SLR1338 PROTEIN"/>
    <property type="match status" value="1"/>
</dbReference>
<evidence type="ECO:0000313" key="3">
    <source>
        <dbReference type="EMBL" id="OEU14489.1"/>
    </source>
</evidence>
<keyword evidence="4" id="KW-1185">Reference proteome</keyword>
<feature type="transmembrane region" description="Helical" evidence="2">
    <location>
        <begin position="298"/>
        <end position="317"/>
    </location>
</feature>
<keyword evidence="2" id="KW-0472">Membrane</keyword>
<sequence>MGFMKNAFEKIQAELDPSATDGSTKSADRSSGVRSSSSSSISSSSTSSLSMASVMHYDSNATRWEKAVVGVDTIVAQVSKFDPDGVDIVMVGGVTIAGVINEEEEEDDDDSTQELVASDNADAVEWHRGIKNTEGLEELVTYKEPKGICPLGQAMDEVCTEALSRDLKSRPCSILVLTAGKPDDPELLEQTLENTAQQIANSGGIALSPLSITFIQIGNDPDASQYLRHLGRKKYIPSSTYSMNDAEDSISTDEDNGRTIDLVDTMSYIEIKETMDEMGKAAKEAKKNGSNGSNGRNGAVAGALAGAALGIGGMYLVGKQKEKKRYTSGSWDGKWKCYYDDEEIATLIVKDDKDGEIKIDGLIDTMHGTYSHGSDSDKDDFFIQFIDPTGEVVTGEFDEKLFILTWSDGTRWEALNKTSVVKYLGAATAGAAILGGTGYMVDKKFFNKIQSKDQCDYIIIIDRSANMTHRDK</sequence>
<dbReference type="InParanoid" id="A0A1E7F8M4"/>
<organism evidence="3 4">
    <name type="scientific">Fragilariopsis cylindrus CCMP1102</name>
    <dbReference type="NCBI Taxonomy" id="635003"/>
    <lineage>
        <taxon>Eukaryota</taxon>
        <taxon>Sar</taxon>
        <taxon>Stramenopiles</taxon>
        <taxon>Ochrophyta</taxon>
        <taxon>Bacillariophyta</taxon>
        <taxon>Bacillariophyceae</taxon>
        <taxon>Bacillariophycidae</taxon>
        <taxon>Bacillariales</taxon>
        <taxon>Bacillariaceae</taxon>
        <taxon>Fragilariopsis</taxon>
    </lineage>
</organism>
<name>A0A1E7F8M4_9STRA</name>
<protein>
    <recommendedName>
        <fullName evidence="5">VWFA domain-containing protein</fullName>
    </recommendedName>
</protein>
<reference evidence="3 4" key="1">
    <citation type="submission" date="2016-09" db="EMBL/GenBank/DDBJ databases">
        <title>Extensive genetic diversity and differential bi-allelic expression allows diatom success in the polar Southern Ocean.</title>
        <authorList>
            <consortium name="DOE Joint Genome Institute"/>
            <person name="Mock T."/>
            <person name="Otillar R.P."/>
            <person name="Strauss J."/>
            <person name="Dupont C."/>
            <person name="Frickenhaus S."/>
            <person name="Maumus F."/>
            <person name="Mcmullan M."/>
            <person name="Sanges R."/>
            <person name="Schmutz J."/>
            <person name="Toseland A."/>
            <person name="Valas R."/>
            <person name="Veluchamy A."/>
            <person name="Ward B.J."/>
            <person name="Allen A."/>
            <person name="Barry K."/>
            <person name="Falciatore A."/>
            <person name="Ferrante M."/>
            <person name="Fortunato A.E."/>
            <person name="Gloeckner G."/>
            <person name="Gruber A."/>
            <person name="Hipkin R."/>
            <person name="Janech M."/>
            <person name="Kroth P."/>
            <person name="Leese F."/>
            <person name="Lindquist E."/>
            <person name="Lyon B.R."/>
            <person name="Martin J."/>
            <person name="Mayer C."/>
            <person name="Parker M."/>
            <person name="Quesneville H."/>
            <person name="Raymond J."/>
            <person name="Uhlig C."/>
            <person name="Valentin K.U."/>
            <person name="Worden A.Z."/>
            <person name="Armbrust E.V."/>
            <person name="Bowler C."/>
            <person name="Green B."/>
            <person name="Moulton V."/>
            <person name="Van Oosterhout C."/>
            <person name="Grigoriev I."/>
        </authorList>
    </citation>
    <scope>NUCLEOTIDE SEQUENCE [LARGE SCALE GENOMIC DNA]</scope>
    <source>
        <strain evidence="3 4">CCMP1102</strain>
    </source>
</reference>
<dbReference type="KEGG" id="fcy:FRACYDRAFT_241034"/>
<dbReference type="Proteomes" id="UP000095751">
    <property type="component" value="Unassembled WGS sequence"/>
</dbReference>
<feature type="compositionally biased region" description="Low complexity" evidence="1">
    <location>
        <begin position="30"/>
        <end position="45"/>
    </location>
</feature>
<proteinExistence type="predicted"/>
<dbReference type="AlphaFoldDB" id="A0A1E7F8M4"/>
<keyword evidence="2" id="KW-1133">Transmembrane helix</keyword>
<accession>A0A1E7F8M4</accession>
<feature type="region of interest" description="Disordered" evidence="1">
    <location>
        <begin position="14"/>
        <end position="45"/>
    </location>
</feature>
<dbReference type="PANTHER" id="PTHR34706:SF1">
    <property type="entry name" value="VWFA DOMAIN-CONTAINING PROTEIN"/>
    <property type="match status" value="1"/>
</dbReference>
<dbReference type="EMBL" id="KV784360">
    <property type="protein sequence ID" value="OEU14489.1"/>
    <property type="molecule type" value="Genomic_DNA"/>
</dbReference>
<evidence type="ECO:0000256" key="2">
    <source>
        <dbReference type="SAM" id="Phobius"/>
    </source>
</evidence>
<evidence type="ECO:0000256" key="1">
    <source>
        <dbReference type="SAM" id="MobiDB-lite"/>
    </source>
</evidence>
<evidence type="ECO:0000313" key="4">
    <source>
        <dbReference type="Proteomes" id="UP000095751"/>
    </source>
</evidence>